<keyword evidence="7" id="KW-1185">Reference proteome</keyword>
<evidence type="ECO:0000256" key="1">
    <source>
        <dbReference type="ARBA" id="ARBA00022723"/>
    </source>
</evidence>
<keyword evidence="1" id="KW-0479">Metal-binding</keyword>
<dbReference type="SUPFAM" id="SSF144232">
    <property type="entry name" value="HIT/MYND zinc finger-like"/>
    <property type="match status" value="1"/>
</dbReference>
<dbReference type="Gene3D" id="6.10.140.2220">
    <property type="match status" value="1"/>
</dbReference>
<dbReference type="AlphaFoldDB" id="A0AAD5UR76"/>
<feature type="domain" description="MYND-type" evidence="5">
    <location>
        <begin position="10"/>
        <end position="51"/>
    </location>
</feature>
<dbReference type="InterPro" id="IPR002893">
    <property type="entry name" value="Znf_MYND"/>
</dbReference>
<dbReference type="Proteomes" id="UP001212997">
    <property type="component" value="Unassembled WGS sequence"/>
</dbReference>
<keyword evidence="3" id="KW-0862">Zinc</keyword>
<evidence type="ECO:0000313" key="7">
    <source>
        <dbReference type="Proteomes" id="UP001212997"/>
    </source>
</evidence>
<dbReference type="Pfam" id="PF01753">
    <property type="entry name" value="zf-MYND"/>
    <property type="match status" value="1"/>
</dbReference>
<reference evidence="6" key="1">
    <citation type="submission" date="2022-07" db="EMBL/GenBank/DDBJ databases">
        <title>Genome Sequence of Physisporinus lineatus.</title>
        <authorList>
            <person name="Buettner E."/>
        </authorList>
    </citation>
    <scope>NUCLEOTIDE SEQUENCE</scope>
    <source>
        <strain evidence="6">VT162</strain>
    </source>
</reference>
<keyword evidence="2 4" id="KW-0863">Zinc-finger</keyword>
<organism evidence="6 7">
    <name type="scientific">Meripilus lineatus</name>
    <dbReference type="NCBI Taxonomy" id="2056292"/>
    <lineage>
        <taxon>Eukaryota</taxon>
        <taxon>Fungi</taxon>
        <taxon>Dikarya</taxon>
        <taxon>Basidiomycota</taxon>
        <taxon>Agaricomycotina</taxon>
        <taxon>Agaricomycetes</taxon>
        <taxon>Polyporales</taxon>
        <taxon>Meripilaceae</taxon>
        <taxon>Meripilus</taxon>
    </lineage>
</organism>
<dbReference type="EMBL" id="JANAWD010001071">
    <property type="protein sequence ID" value="KAJ3474404.1"/>
    <property type="molecule type" value="Genomic_DNA"/>
</dbReference>
<dbReference type="PROSITE" id="PS50865">
    <property type="entry name" value="ZF_MYND_2"/>
    <property type="match status" value="1"/>
</dbReference>
<comment type="caution">
    <text evidence="6">The sequence shown here is derived from an EMBL/GenBank/DDBJ whole genome shotgun (WGS) entry which is preliminary data.</text>
</comment>
<gene>
    <name evidence="6" type="ORF">NLI96_g12474</name>
</gene>
<accession>A0AAD5UR76</accession>
<evidence type="ECO:0000259" key="5">
    <source>
        <dbReference type="PROSITE" id="PS50865"/>
    </source>
</evidence>
<evidence type="ECO:0000256" key="2">
    <source>
        <dbReference type="ARBA" id="ARBA00022771"/>
    </source>
</evidence>
<sequence length="235" mass="26418">MSSVVPTRSCDVCFATKEMLRKLYTCKACEEPCYCSRECQRIDWPNHRLICENNARILRNTAPRCVAIWKDLTLWSQKYKDITASASIAATLKNPDWDEKFPDTVLVIRLGYSPHVARRVDRFTLLWVGIQRLEGSLRRLRDQTDVEAFHARREHMARVGEEAYGDGFVGVSTICIVAGEGRSGGMTKVCSSSYTKEDIQKVKESAQGRHSESWADDLGVALGRSSGSPVPVMLL</sequence>
<dbReference type="PROSITE" id="PS01360">
    <property type="entry name" value="ZF_MYND_1"/>
    <property type="match status" value="1"/>
</dbReference>
<dbReference type="GO" id="GO:0008270">
    <property type="term" value="F:zinc ion binding"/>
    <property type="evidence" value="ECO:0007669"/>
    <property type="project" value="UniProtKB-KW"/>
</dbReference>
<name>A0AAD5UR76_9APHY</name>
<protein>
    <recommendedName>
        <fullName evidence="5">MYND-type domain-containing protein</fullName>
    </recommendedName>
</protein>
<evidence type="ECO:0000313" key="6">
    <source>
        <dbReference type="EMBL" id="KAJ3474404.1"/>
    </source>
</evidence>
<evidence type="ECO:0000256" key="4">
    <source>
        <dbReference type="PROSITE-ProRule" id="PRU00134"/>
    </source>
</evidence>
<evidence type="ECO:0000256" key="3">
    <source>
        <dbReference type="ARBA" id="ARBA00022833"/>
    </source>
</evidence>
<proteinExistence type="predicted"/>